<feature type="compositionally biased region" description="Basic residues" evidence="1">
    <location>
        <begin position="59"/>
        <end position="68"/>
    </location>
</feature>
<dbReference type="RefSeq" id="WP_133739798.1">
    <property type="nucleotide sequence ID" value="NZ_SNYN01000001.1"/>
</dbReference>
<sequence>MDFGYALLQVLFFGLDGTQLGVGSLATVLAVLAVGAAVVWITAHGYGVRPLSETEIHARRGAMRRRERRAGAIVSRDPDASGKPRPRAPGAA</sequence>
<dbReference type="InterPro" id="IPR045635">
    <property type="entry name" value="DUF6412"/>
</dbReference>
<dbReference type="AlphaFoldDB" id="A0A4R6V8Y3"/>
<evidence type="ECO:0000256" key="1">
    <source>
        <dbReference type="SAM" id="MobiDB-lite"/>
    </source>
</evidence>
<dbReference type="Pfam" id="PF19950">
    <property type="entry name" value="DUF6412"/>
    <property type="match status" value="1"/>
</dbReference>
<organism evidence="3 4">
    <name type="scientific">Actinorugispora endophytica</name>
    <dbReference type="NCBI Taxonomy" id="1605990"/>
    <lineage>
        <taxon>Bacteria</taxon>
        <taxon>Bacillati</taxon>
        <taxon>Actinomycetota</taxon>
        <taxon>Actinomycetes</taxon>
        <taxon>Streptosporangiales</taxon>
        <taxon>Nocardiopsidaceae</taxon>
        <taxon>Actinorugispora</taxon>
    </lineage>
</organism>
<keyword evidence="4" id="KW-1185">Reference proteome</keyword>
<feature type="region of interest" description="Disordered" evidence="1">
    <location>
        <begin position="59"/>
        <end position="92"/>
    </location>
</feature>
<keyword evidence="2" id="KW-1133">Transmembrane helix</keyword>
<comment type="caution">
    <text evidence="3">The sequence shown here is derived from an EMBL/GenBank/DDBJ whole genome shotgun (WGS) entry which is preliminary data.</text>
</comment>
<evidence type="ECO:0000313" key="4">
    <source>
        <dbReference type="Proteomes" id="UP000295281"/>
    </source>
</evidence>
<gene>
    <name evidence="3" type="ORF">EV190_101573</name>
</gene>
<reference evidence="3 4" key="1">
    <citation type="submission" date="2019-03" db="EMBL/GenBank/DDBJ databases">
        <title>Genomic Encyclopedia of Type Strains, Phase IV (KMG-IV): sequencing the most valuable type-strain genomes for metagenomic binning, comparative biology and taxonomic classification.</title>
        <authorList>
            <person name="Goeker M."/>
        </authorList>
    </citation>
    <scope>NUCLEOTIDE SEQUENCE [LARGE SCALE GENOMIC DNA]</scope>
    <source>
        <strain evidence="3 4">DSM 46770</strain>
    </source>
</reference>
<evidence type="ECO:0000313" key="3">
    <source>
        <dbReference type="EMBL" id="TDQ55248.1"/>
    </source>
</evidence>
<keyword evidence="2" id="KW-0472">Membrane</keyword>
<accession>A0A4R6V8Y3</accession>
<proteinExistence type="predicted"/>
<keyword evidence="2" id="KW-0812">Transmembrane</keyword>
<name>A0A4R6V8Y3_9ACTN</name>
<dbReference type="EMBL" id="SNYN01000001">
    <property type="protein sequence ID" value="TDQ55248.1"/>
    <property type="molecule type" value="Genomic_DNA"/>
</dbReference>
<protein>
    <submittedName>
        <fullName evidence="3">Uncharacterized protein</fullName>
    </submittedName>
</protein>
<dbReference type="Proteomes" id="UP000295281">
    <property type="component" value="Unassembled WGS sequence"/>
</dbReference>
<feature type="transmembrane region" description="Helical" evidence="2">
    <location>
        <begin position="20"/>
        <end position="43"/>
    </location>
</feature>
<evidence type="ECO:0000256" key="2">
    <source>
        <dbReference type="SAM" id="Phobius"/>
    </source>
</evidence>